<feature type="transmembrane region" description="Helical" evidence="2">
    <location>
        <begin position="432"/>
        <end position="453"/>
    </location>
</feature>
<dbReference type="PANTHER" id="PTHR43685">
    <property type="entry name" value="GLYCOSYLTRANSFERASE"/>
    <property type="match status" value="1"/>
</dbReference>
<evidence type="ECO:0000256" key="1">
    <source>
        <dbReference type="SAM" id="MobiDB-lite"/>
    </source>
</evidence>
<feature type="region of interest" description="Disordered" evidence="1">
    <location>
        <begin position="889"/>
        <end position="909"/>
    </location>
</feature>
<feature type="transmembrane region" description="Helical" evidence="2">
    <location>
        <begin position="772"/>
        <end position="798"/>
    </location>
</feature>
<evidence type="ECO:0000313" key="4">
    <source>
        <dbReference type="Proteomes" id="UP001387100"/>
    </source>
</evidence>
<feature type="region of interest" description="Disordered" evidence="1">
    <location>
        <begin position="1"/>
        <end position="35"/>
    </location>
</feature>
<feature type="transmembrane region" description="Helical" evidence="2">
    <location>
        <begin position="512"/>
        <end position="532"/>
    </location>
</feature>
<keyword evidence="2" id="KW-0472">Membrane</keyword>
<feature type="transmembrane region" description="Helical" evidence="2">
    <location>
        <begin position="744"/>
        <end position="766"/>
    </location>
</feature>
<gene>
    <name evidence="3" type="ORF">WDZ17_15060</name>
</gene>
<comment type="caution">
    <text evidence="3">The sequence shown here is derived from an EMBL/GenBank/DDBJ whole genome shotgun (WGS) entry which is preliminary data.</text>
</comment>
<feature type="transmembrane region" description="Helical" evidence="2">
    <location>
        <begin position="1123"/>
        <end position="1141"/>
    </location>
</feature>
<dbReference type="EC" id="2.4.-.-" evidence="3"/>
<evidence type="ECO:0000256" key="2">
    <source>
        <dbReference type="SAM" id="Phobius"/>
    </source>
</evidence>
<feature type="transmembrane region" description="Helical" evidence="2">
    <location>
        <begin position="718"/>
        <end position="737"/>
    </location>
</feature>
<dbReference type="InterPro" id="IPR029044">
    <property type="entry name" value="Nucleotide-diphossugar_trans"/>
</dbReference>
<dbReference type="Gene3D" id="3.90.550.10">
    <property type="entry name" value="Spore Coat Polysaccharide Biosynthesis Protein SpsA, Chain A"/>
    <property type="match status" value="1"/>
</dbReference>
<feature type="region of interest" description="Disordered" evidence="1">
    <location>
        <begin position="393"/>
        <end position="426"/>
    </location>
</feature>
<feature type="transmembrane region" description="Helical" evidence="2">
    <location>
        <begin position="633"/>
        <end position="654"/>
    </location>
</feature>
<dbReference type="RefSeq" id="WP_339575996.1">
    <property type="nucleotide sequence ID" value="NZ_JBBIAA010000027.1"/>
</dbReference>
<feature type="region of interest" description="Disordered" evidence="1">
    <location>
        <begin position="108"/>
        <end position="144"/>
    </location>
</feature>
<dbReference type="Proteomes" id="UP001387100">
    <property type="component" value="Unassembled WGS sequence"/>
</dbReference>
<sequence length="1147" mass="114493">MPAPSETAPGDPPADAGASRAGSARASGGSGAPGPGVTVTVLLLVTDTAEHAPGRLREVLAALRSQTRRPDVVNVVASGTSRACLDVLREHDLEPYLRRRSTPAELVRVLPGAPPSGRRRPRGADGRHRRTGSTRDPAPTPSPDAPVPWLWLLTDDVVAAPDALERLLAAVELRPGVAVAGPKVRDRDVRGRLLQVGFTTSRRGTALTRVGADELDQGQADGREDVLAVAGAGMLVRRDVLDEVGGFDPSLPLDGADLDLCRRVRMAGHRVVVVPPAVVERPGRRAELVGGGAAASAYTRLVSASPLGLPFALVGVLVAGLLRALWRVLVKDPGHAPAELGRVVGVVLRPDRVVAARRRAAAASVRGRSALRPLLATRAEVLRHHRDRWSLRRAAQDADAQDAEAQDAAAARAEVERRPQAPGGLPPRRDPLAALVLAAVLLVVAVLALRRVLGAGVLQAPALPPPPAGAGELWRAARSSWSTAATGSPTPADPLVAALGALSGVLAGSPGVAVVLLLLLAVPAAAASAWWACGALARGRLVRLTAALVWAGGAPLLVGVTTGRLGPVVAHAALPWLARCLLSGARARSARRAWAVTGTTALALVAVGVGAPVLLVPAVLALVVVAVSARRRLPLLLALVPVAAVVGPWAVALVRRATAGAGGLDQALGALLGGPVPPVVTGAAPGWQQALGAPVDARATATAVLGLPAGWPAWLLEALPLASAAAVAVLALVAAVLRPRAAWGWLLVVAGTGLAVAAGQVGTGVAEAGGGAVVAAAWPGAGTSLALLGLLVAAVPLLAGPLGATGPRRPARDRPRPRAARLTAAAVVVVLAAATTGAWALAQTGTTSEEAAAAGLLARGQGPQLPEVAAAGAQDDQGLRTLVLRPPALAGADDAPEGAADRASEPVDEPPAVTATLARGGVDLSGTASLVAAASAAPGEQPSDASAEPVAAAAAALVATDPDARAALTALGAGFVVLLPPDGAASAAGTDAASAVDAVAGLERAAEVDGAVLWRVAAGDGTTDVGALRVLSADGAPTDVVDASALRRSAPLPDGAQGRVLVLAEQADAGWSATLDGEALRPVDVPAGAAGEAGWAQAFALPADGGRLAVRHDGGWSSAAGPWPWVAGVGLLLALLLAVPLPGRRTA</sequence>
<keyword evidence="3" id="KW-0808">Transferase</keyword>
<keyword evidence="2" id="KW-1133">Transmembrane helix</keyword>
<reference evidence="3 4" key="1">
    <citation type="journal article" date="2017" name="Int. J. Syst. Evol. Microbiol.">
        <title>Pseudokineococcus basanitobsidens sp. nov., isolated from volcanic rock.</title>
        <authorList>
            <person name="Lee D.W."/>
            <person name="Park M.Y."/>
            <person name="Kim J.J."/>
            <person name="Kim B.S."/>
        </authorList>
    </citation>
    <scope>NUCLEOTIDE SEQUENCE [LARGE SCALE GENOMIC DNA]</scope>
    <source>
        <strain evidence="3 4">DSM 103726</strain>
    </source>
</reference>
<dbReference type="Pfam" id="PF13641">
    <property type="entry name" value="Glyco_tranf_2_3"/>
    <property type="match status" value="1"/>
</dbReference>
<feature type="compositionally biased region" description="Low complexity" evidence="1">
    <location>
        <begin position="13"/>
        <end position="27"/>
    </location>
</feature>
<protein>
    <submittedName>
        <fullName evidence="3">Glycosyltransferase</fullName>
        <ecNumber evidence="3">2.4.-.-</ecNumber>
    </submittedName>
</protein>
<feature type="transmembrane region" description="Helical" evidence="2">
    <location>
        <begin position="544"/>
        <end position="566"/>
    </location>
</feature>
<dbReference type="EMBL" id="JBBIAA010000027">
    <property type="protein sequence ID" value="MEJ5946616.1"/>
    <property type="molecule type" value="Genomic_DNA"/>
</dbReference>
<dbReference type="SUPFAM" id="SSF53448">
    <property type="entry name" value="Nucleotide-diphospho-sugar transferases"/>
    <property type="match status" value="1"/>
</dbReference>
<feature type="compositionally biased region" description="Basic residues" evidence="1">
    <location>
        <begin position="117"/>
        <end position="132"/>
    </location>
</feature>
<name>A0ABU8RNF4_9ACTN</name>
<feature type="transmembrane region" description="Helical" evidence="2">
    <location>
        <begin position="819"/>
        <end position="842"/>
    </location>
</feature>
<feature type="transmembrane region" description="Helical" evidence="2">
    <location>
        <begin position="307"/>
        <end position="326"/>
    </location>
</feature>
<dbReference type="PANTHER" id="PTHR43685:SF3">
    <property type="entry name" value="SLR2126 PROTEIN"/>
    <property type="match status" value="1"/>
</dbReference>
<keyword evidence="2" id="KW-0812">Transmembrane</keyword>
<organism evidence="3 4">
    <name type="scientific">Pseudokineococcus basanitobsidens</name>
    <dbReference type="NCBI Taxonomy" id="1926649"/>
    <lineage>
        <taxon>Bacteria</taxon>
        <taxon>Bacillati</taxon>
        <taxon>Actinomycetota</taxon>
        <taxon>Actinomycetes</taxon>
        <taxon>Kineosporiales</taxon>
        <taxon>Kineosporiaceae</taxon>
        <taxon>Pseudokineococcus</taxon>
    </lineage>
</organism>
<evidence type="ECO:0000313" key="3">
    <source>
        <dbReference type="EMBL" id="MEJ5946616.1"/>
    </source>
</evidence>
<feature type="transmembrane region" description="Helical" evidence="2">
    <location>
        <begin position="601"/>
        <end position="626"/>
    </location>
</feature>
<dbReference type="GO" id="GO:0016757">
    <property type="term" value="F:glycosyltransferase activity"/>
    <property type="evidence" value="ECO:0007669"/>
    <property type="project" value="UniProtKB-KW"/>
</dbReference>
<keyword evidence="3" id="KW-0328">Glycosyltransferase</keyword>
<dbReference type="InterPro" id="IPR050834">
    <property type="entry name" value="Glycosyltransf_2"/>
</dbReference>
<keyword evidence="4" id="KW-1185">Reference proteome</keyword>
<proteinExistence type="predicted"/>
<accession>A0ABU8RNF4</accession>